<reference evidence="1 2" key="1">
    <citation type="submission" date="2020-01" db="EMBL/GenBank/DDBJ databases">
        <authorList>
            <person name="Gupta K D."/>
        </authorList>
    </citation>
    <scope>NUCLEOTIDE SEQUENCE [LARGE SCALE GENOMIC DNA]</scope>
</reference>
<dbReference type="Gene3D" id="3.80.10.10">
    <property type="entry name" value="Ribonuclease Inhibitor"/>
    <property type="match status" value="1"/>
</dbReference>
<comment type="caution">
    <text evidence="1">The sequence shown here is derived from an EMBL/GenBank/DDBJ whole genome shotgun (WGS) entry which is preliminary data.</text>
</comment>
<dbReference type="EMBL" id="CACVBS010000039">
    <property type="protein sequence ID" value="CAA7263456.1"/>
    <property type="molecule type" value="Genomic_DNA"/>
</dbReference>
<protein>
    <recommendedName>
        <fullName evidence="3">F-box domain-containing protein</fullName>
    </recommendedName>
</protein>
<dbReference type="AlphaFoldDB" id="A0A8S0WAW1"/>
<sequence>MIFFFNLNNRNTLEYLGLGDTMTPRFGNLESTLTDSIRPGRPSMAKGVPRGLVRAVNPADVPPALREQTYSKMDVHGRSFPAELWEETFSHLTRRDLVSVVLVCPEFIGPGQSVLYRVVDLRQDDSNIAATVDLLRRRADLRARIRSVTLTTRRPPQLWEASWFPPDIFQGCVNLRSLELHGFPYDVAERHAFKNYIQHSCSALQSITLHPTRNLEPLGVLDILWASQPELELKLIPKHLYSADTLTHIAWTGSISHQSDGQYDRLLNYTFNHLISLELGSLASSDNISSLNEKVTLFIKRHPLIQHLSMGKEKSSPTFFQLDARHLDNTVLPNLRSFEGFPEHLVALFQADIASLVDLHTLSVFSNTENLSDVQGMFDVLHGQQYPQVTRLQVDLYLQALNHQFESHVTFLPQRNLMIAFADLCPNAIYISARLPPLHRDPLCSMFKSFASVETISFPHLSLSVHMPATVEEQKQFFSPLAERCRNLRQIIRRRPEYTQLPDSVYTLRRSSLGELVRVDVQQ</sequence>
<evidence type="ECO:0000313" key="2">
    <source>
        <dbReference type="Proteomes" id="UP000467700"/>
    </source>
</evidence>
<evidence type="ECO:0008006" key="3">
    <source>
        <dbReference type="Google" id="ProtNLM"/>
    </source>
</evidence>
<dbReference type="Proteomes" id="UP000467700">
    <property type="component" value="Unassembled WGS sequence"/>
</dbReference>
<dbReference type="InterPro" id="IPR032675">
    <property type="entry name" value="LRR_dom_sf"/>
</dbReference>
<dbReference type="OrthoDB" id="2939631at2759"/>
<evidence type="ECO:0000313" key="1">
    <source>
        <dbReference type="EMBL" id="CAA7263456.1"/>
    </source>
</evidence>
<name>A0A8S0WAW1_CYCAE</name>
<accession>A0A8S0WAW1</accession>
<proteinExistence type="predicted"/>
<keyword evidence="2" id="KW-1185">Reference proteome</keyword>
<gene>
    <name evidence="1" type="ORF">AAE3_LOCUS5498</name>
</gene>
<organism evidence="1 2">
    <name type="scientific">Cyclocybe aegerita</name>
    <name type="common">Black poplar mushroom</name>
    <name type="synonym">Agrocybe aegerita</name>
    <dbReference type="NCBI Taxonomy" id="1973307"/>
    <lineage>
        <taxon>Eukaryota</taxon>
        <taxon>Fungi</taxon>
        <taxon>Dikarya</taxon>
        <taxon>Basidiomycota</taxon>
        <taxon>Agaricomycotina</taxon>
        <taxon>Agaricomycetes</taxon>
        <taxon>Agaricomycetidae</taxon>
        <taxon>Agaricales</taxon>
        <taxon>Agaricineae</taxon>
        <taxon>Bolbitiaceae</taxon>
        <taxon>Cyclocybe</taxon>
    </lineage>
</organism>